<reference evidence="1" key="1">
    <citation type="submission" date="2020-05" db="EMBL/GenBank/DDBJ databases">
        <authorList>
            <person name="Chiriac C."/>
            <person name="Salcher M."/>
            <person name="Ghai R."/>
            <person name="Kavagutti S V."/>
        </authorList>
    </citation>
    <scope>NUCLEOTIDE SEQUENCE</scope>
</reference>
<proteinExistence type="predicted"/>
<dbReference type="EMBL" id="LR797481">
    <property type="protein sequence ID" value="CAB4219552.1"/>
    <property type="molecule type" value="Genomic_DNA"/>
</dbReference>
<gene>
    <name evidence="1" type="ORF">UFOVP1615_34</name>
</gene>
<protein>
    <submittedName>
        <fullName evidence="1">Uncharacterized protein</fullName>
    </submittedName>
</protein>
<evidence type="ECO:0000313" key="1">
    <source>
        <dbReference type="EMBL" id="CAB4219552.1"/>
    </source>
</evidence>
<organism evidence="1">
    <name type="scientific">uncultured Caudovirales phage</name>
    <dbReference type="NCBI Taxonomy" id="2100421"/>
    <lineage>
        <taxon>Viruses</taxon>
        <taxon>Duplodnaviria</taxon>
        <taxon>Heunggongvirae</taxon>
        <taxon>Uroviricota</taxon>
        <taxon>Caudoviricetes</taxon>
        <taxon>Peduoviridae</taxon>
        <taxon>Maltschvirus</taxon>
        <taxon>Maltschvirus maltsch</taxon>
    </lineage>
</organism>
<accession>A0A6J5SVF2</accession>
<sequence>MALTVTPPSEYSAAYNPVIVTATSDVRDDFTIGDLMQVTNISSVSGYAQITIDNVGSFVFLKGDYVLLTSLPGSESIEGVALITSVIDIDNFIINKPFVTGLSSNGALYKYISNYSCLTKFYVYYSTAPSTAVLVATKTLKPKFSGGYCVFYIDLSGLIQSYNYVGAGTTNVLSSDLYELTDAVQVDKKSFVKYGFECFEAFDNPVGGVPVYEEEVVA</sequence>
<name>A0A6J5SVF2_9CAUD</name>